<dbReference type="AlphaFoldDB" id="A0ABD5PQG5"/>
<dbReference type="RefSeq" id="WP_250140514.1">
    <property type="nucleotide sequence ID" value="NZ_JALIQP010000002.1"/>
</dbReference>
<gene>
    <name evidence="2" type="ORF">ACFO5R_12765</name>
</gene>
<reference evidence="2 3" key="1">
    <citation type="journal article" date="2019" name="Int. J. Syst. Evol. Microbiol.">
        <title>The Global Catalogue of Microorganisms (GCM) 10K type strain sequencing project: providing services to taxonomists for standard genome sequencing and annotation.</title>
        <authorList>
            <consortium name="The Broad Institute Genomics Platform"/>
            <consortium name="The Broad Institute Genome Sequencing Center for Infectious Disease"/>
            <person name="Wu L."/>
            <person name="Ma J."/>
        </authorList>
    </citation>
    <scope>NUCLEOTIDE SEQUENCE [LARGE SCALE GENOMIC DNA]</scope>
    <source>
        <strain evidence="2 3">WLHS5</strain>
    </source>
</reference>
<dbReference type="Proteomes" id="UP001595898">
    <property type="component" value="Unassembled WGS sequence"/>
</dbReference>
<accession>A0ABD5PQG5</accession>
<dbReference type="EMBL" id="JBHSFA010000007">
    <property type="protein sequence ID" value="MFC4542794.1"/>
    <property type="molecule type" value="Genomic_DNA"/>
</dbReference>
<keyword evidence="3" id="KW-1185">Reference proteome</keyword>
<organism evidence="2 3">
    <name type="scientific">Halosolutus amylolyticus</name>
    <dbReference type="NCBI Taxonomy" id="2932267"/>
    <lineage>
        <taxon>Archaea</taxon>
        <taxon>Methanobacteriati</taxon>
        <taxon>Methanobacteriota</taxon>
        <taxon>Stenosarchaea group</taxon>
        <taxon>Halobacteria</taxon>
        <taxon>Halobacteriales</taxon>
        <taxon>Natrialbaceae</taxon>
        <taxon>Halosolutus</taxon>
    </lineage>
</organism>
<name>A0ABD5PQG5_9EURY</name>
<evidence type="ECO:0000313" key="3">
    <source>
        <dbReference type="Proteomes" id="UP001595898"/>
    </source>
</evidence>
<dbReference type="Pfam" id="PF12680">
    <property type="entry name" value="SnoaL_2"/>
    <property type="match status" value="1"/>
</dbReference>
<dbReference type="Gene3D" id="3.10.450.50">
    <property type="match status" value="1"/>
</dbReference>
<evidence type="ECO:0000313" key="2">
    <source>
        <dbReference type="EMBL" id="MFC4542794.1"/>
    </source>
</evidence>
<dbReference type="InterPro" id="IPR032710">
    <property type="entry name" value="NTF2-like_dom_sf"/>
</dbReference>
<dbReference type="SUPFAM" id="SSF54427">
    <property type="entry name" value="NTF2-like"/>
    <property type="match status" value="1"/>
</dbReference>
<sequence length="117" mass="13561">MATDAARLVRRYYDALDDHDYETLADVLAPDFAQRRPDRTFESRAAFVRFMRDERPNPETRHELDAIVADDGRAAVRGRVIEESATDGDGERRALFEFADFFELEGDRIGRLETYSR</sequence>
<protein>
    <submittedName>
        <fullName evidence="2">Nuclear transport factor 2 family protein</fullName>
    </submittedName>
</protein>
<evidence type="ECO:0000259" key="1">
    <source>
        <dbReference type="Pfam" id="PF12680"/>
    </source>
</evidence>
<feature type="domain" description="SnoaL-like" evidence="1">
    <location>
        <begin position="9"/>
        <end position="109"/>
    </location>
</feature>
<comment type="caution">
    <text evidence="2">The sequence shown here is derived from an EMBL/GenBank/DDBJ whole genome shotgun (WGS) entry which is preliminary data.</text>
</comment>
<proteinExistence type="predicted"/>
<dbReference type="InterPro" id="IPR037401">
    <property type="entry name" value="SnoaL-like"/>
</dbReference>